<dbReference type="InterPro" id="IPR050194">
    <property type="entry name" value="Glycosyltransferase_grp1"/>
</dbReference>
<evidence type="ECO:0000259" key="6">
    <source>
        <dbReference type="Pfam" id="PF13439"/>
    </source>
</evidence>
<evidence type="ECO:0000256" key="3">
    <source>
        <dbReference type="ARBA" id="ARBA00022679"/>
    </source>
</evidence>
<feature type="domain" description="Glycosyltransferase subfamily 4-like N-terminal" evidence="6">
    <location>
        <begin position="19"/>
        <end position="178"/>
    </location>
</feature>
<dbReference type="GO" id="GO:1901137">
    <property type="term" value="P:carbohydrate derivative biosynthetic process"/>
    <property type="evidence" value="ECO:0007669"/>
    <property type="project" value="UniProtKB-ARBA"/>
</dbReference>
<dbReference type="Proteomes" id="UP000315133">
    <property type="component" value="Unassembled WGS sequence"/>
</dbReference>
<accession>A0A543KK99</accession>
<dbReference type="SUPFAM" id="SSF53756">
    <property type="entry name" value="UDP-Glycosyltransferase/glycogen phosphorylase"/>
    <property type="match status" value="1"/>
</dbReference>
<dbReference type="PANTHER" id="PTHR45947">
    <property type="entry name" value="SULFOQUINOVOSYL TRANSFERASE SQD2"/>
    <property type="match status" value="1"/>
</dbReference>
<evidence type="ECO:0000256" key="1">
    <source>
        <dbReference type="ARBA" id="ARBA00021292"/>
    </source>
</evidence>
<dbReference type="EMBL" id="VFPU01000001">
    <property type="protein sequence ID" value="TQM95498.1"/>
    <property type="molecule type" value="Genomic_DNA"/>
</dbReference>
<gene>
    <name evidence="7" type="ORF">FB476_0341</name>
</gene>
<reference evidence="7 8" key="1">
    <citation type="submission" date="2019-06" db="EMBL/GenBank/DDBJ databases">
        <title>Sequencing the genomes of 1000 actinobacteria strains.</title>
        <authorList>
            <person name="Klenk H.-P."/>
        </authorList>
    </citation>
    <scope>NUCLEOTIDE SEQUENCE [LARGE SCALE GENOMIC DNA]</scope>
    <source>
        <strain evidence="7 8">DSM 12362</strain>
    </source>
</reference>
<dbReference type="Pfam" id="PF00534">
    <property type="entry name" value="Glycos_transf_1"/>
    <property type="match status" value="1"/>
</dbReference>
<evidence type="ECO:0000256" key="2">
    <source>
        <dbReference type="ARBA" id="ARBA00022676"/>
    </source>
</evidence>
<evidence type="ECO:0000313" key="8">
    <source>
        <dbReference type="Proteomes" id="UP000315133"/>
    </source>
</evidence>
<protein>
    <recommendedName>
        <fullName evidence="1">D-inositol 3-phosphate glycosyltransferase</fullName>
    </recommendedName>
</protein>
<comment type="caution">
    <text evidence="7">The sequence shown here is derived from an EMBL/GenBank/DDBJ whole genome shotgun (WGS) entry which is preliminary data.</text>
</comment>
<dbReference type="OrthoDB" id="9809227at2"/>
<dbReference type="RefSeq" id="WP_141817252.1">
    <property type="nucleotide sequence ID" value="NZ_BAAAIL010000003.1"/>
</dbReference>
<organism evidence="7 8">
    <name type="scientific">Ornithinimicrobium humiphilum</name>
    <dbReference type="NCBI Taxonomy" id="125288"/>
    <lineage>
        <taxon>Bacteria</taxon>
        <taxon>Bacillati</taxon>
        <taxon>Actinomycetota</taxon>
        <taxon>Actinomycetes</taxon>
        <taxon>Micrococcales</taxon>
        <taxon>Ornithinimicrobiaceae</taxon>
        <taxon>Ornithinimicrobium</taxon>
    </lineage>
</organism>
<feature type="domain" description="Glycosyl transferase family 1" evidence="5">
    <location>
        <begin position="191"/>
        <end position="320"/>
    </location>
</feature>
<dbReference type="InterPro" id="IPR028098">
    <property type="entry name" value="Glyco_trans_4-like_N"/>
</dbReference>
<dbReference type="InterPro" id="IPR001296">
    <property type="entry name" value="Glyco_trans_1"/>
</dbReference>
<dbReference type="PANTHER" id="PTHR45947:SF3">
    <property type="entry name" value="SULFOQUINOVOSYL TRANSFERASE SQD2"/>
    <property type="match status" value="1"/>
</dbReference>
<sequence length="397" mass="42321">MHVFVVAHTRFPVRQPFAGGLESVSWHLARGLSARGHKVTVFAARGSDVIPGVEHLWPDELPLSDTARTDVSMPEEGWLRRHHAYLRVMLDLARRDDIDLVHSHALHHLPAAMAPTLKVPTLLTLHTPPTPWLESAIRIARAADGGAPLHAAAVSGHTAAAWRHVVDATVVRNGVDTSVWRPGPGGGPLVWSGRIVPEKAPHLAVRIARAAGMPLVLAGPVSDAAYECEVLRPLLDDSITYAGHLSDAELADLVGRSSAALVTPVWDEPFGLVAAEALACGTPVLGLRRGGLAEVVGPDAGRLVDPTGTEDEVVARAVAALPEVLELSRAACRARAEDQLSTDRMVDDYLRLYDRITQGAPAPRRRRSDRRRVASPMAGAALAASAVPEVDLGRSAP</sequence>
<keyword evidence="2" id="KW-0328">Glycosyltransferase</keyword>
<evidence type="ECO:0000259" key="5">
    <source>
        <dbReference type="Pfam" id="PF00534"/>
    </source>
</evidence>
<feature type="compositionally biased region" description="Low complexity" evidence="4">
    <location>
        <begin position="374"/>
        <end position="388"/>
    </location>
</feature>
<dbReference type="Pfam" id="PF13439">
    <property type="entry name" value="Glyco_transf_4"/>
    <property type="match status" value="1"/>
</dbReference>
<keyword evidence="3 7" id="KW-0808">Transferase</keyword>
<dbReference type="Gene3D" id="3.40.50.2000">
    <property type="entry name" value="Glycogen Phosphorylase B"/>
    <property type="match status" value="2"/>
</dbReference>
<feature type="region of interest" description="Disordered" evidence="4">
    <location>
        <begin position="360"/>
        <end position="397"/>
    </location>
</feature>
<dbReference type="GO" id="GO:0016757">
    <property type="term" value="F:glycosyltransferase activity"/>
    <property type="evidence" value="ECO:0007669"/>
    <property type="project" value="UniProtKB-KW"/>
</dbReference>
<proteinExistence type="predicted"/>
<keyword evidence="8" id="KW-1185">Reference proteome</keyword>
<dbReference type="AlphaFoldDB" id="A0A543KK99"/>
<name>A0A543KK99_9MICO</name>
<evidence type="ECO:0000256" key="4">
    <source>
        <dbReference type="SAM" id="MobiDB-lite"/>
    </source>
</evidence>
<evidence type="ECO:0000313" key="7">
    <source>
        <dbReference type="EMBL" id="TQM95498.1"/>
    </source>
</evidence>
<dbReference type="CDD" id="cd03802">
    <property type="entry name" value="GT4_AviGT4-like"/>
    <property type="match status" value="1"/>
</dbReference>